<evidence type="ECO:0000256" key="1">
    <source>
        <dbReference type="SAM" id="Phobius"/>
    </source>
</evidence>
<accession>A0A3E2BMZ7</accession>
<feature type="transmembrane region" description="Helical" evidence="1">
    <location>
        <begin position="12"/>
        <end position="31"/>
    </location>
</feature>
<evidence type="ECO:0000313" key="2">
    <source>
        <dbReference type="EMBL" id="RFT16098.1"/>
    </source>
</evidence>
<comment type="caution">
    <text evidence="2">The sequence shown here is derived from an EMBL/GenBank/DDBJ whole genome shotgun (WGS) entry which is preliminary data.</text>
</comment>
<feature type="transmembrane region" description="Helical" evidence="1">
    <location>
        <begin position="100"/>
        <end position="120"/>
    </location>
</feature>
<keyword evidence="1" id="KW-0472">Membrane</keyword>
<protein>
    <submittedName>
        <fullName evidence="2">Uncharacterized protein</fullName>
    </submittedName>
</protein>
<organism evidence="2 3">
    <name type="scientific">Candidatus Saccharicenans subterraneus</name>
    <dbReference type="NCBI Taxonomy" id="2508984"/>
    <lineage>
        <taxon>Bacteria</taxon>
        <taxon>Candidatus Aminicenantota</taxon>
        <taxon>Candidatus Aminicenantia</taxon>
        <taxon>Candidatus Aminicenantales</taxon>
        <taxon>Candidatus Saccharicenantaceae</taxon>
        <taxon>Candidatus Saccharicenans</taxon>
    </lineage>
</organism>
<feature type="transmembrane region" description="Helical" evidence="1">
    <location>
        <begin position="126"/>
        <end position="142"/>
    </location>
</feature>
<evidence type="ECO:0000313" key="3">
    <source>
        <dbReference type="Proteomes" id="UP000257323"/>
    </source>
</evidence>
<dbReference type="EMBL" id="QUAH01000005">
    <property type="protein sequence ID" value="RFT16098.1"/>
    <property type="molecule type" value="Genomic_DNA"/>
</dbReference>
<dbReference type="Proteomes" id="UP000257323">
    <property type="component" value="Unassembled WGS sequence"/>
</dbReference>
<sequence>MEAREIIRRTHRIAALVGFSVLGAMALYLVLVELIRIKMAPFHGLYPITDPEAVRNLRYLFYGLSAASVLLARILQSLLLRKKPGDRPEDLLNKLHRTSLIMVIMSELPALFGLILFLIRGLYRDFYILLAISVVVLFIFFPRRRAWEEWLLSQT</sequence>
<proteinExistence type="predicted"/>
<keyword evidence="1" id="KW-1133">Transmembrane helix</keyword>
<keyword evidence="1" id="KW-0812">Transmembrane</keyword>
<feature type="transmembrane region" description="Helical" evidence="1">
    <location>
        <begin position="59"/>
        <end position="80"/>
    </location>
</feature>
<dbReference type="AlphaFoldDB" id="A0A3E2BMZ7"/>
<gene>
    <name evidence="2" type="ORF">OP8BY_2104</name>
</gene>
<reference evidence="2 3" key="1">
    <citation type="submission" date="2018-08" db="EMBL/GenBank/DDBJ databases">
        <title>Genome analysis of the thermophilic bacterium of the candidate phylum Aminicenantes from deep subsurface aquifer revealed its physiology and ecological role.</title>
        <authorList>
            <person name="Kadnikov V.V."/>
            <person name="Mardanov A.V."/>
            <person name="Beletsky A.V."/>
            <person name="Karnachuk O.V."/>
            <person name="Ravin N.V."/>
        </authorList>
    </citation>
    <scope>NUCLEOTIDE SEQUENCE [LARGE SCALE GENOMIC DNA]</scope>
    <source>
        <strain evidence="2">BY38</strain>
    </source>
</reference>
<name>A0A3E2BMZ7_9BACT</name>